<gene>
    <name evidence="1" type="ORF">BpJC7_09290</name>
</gene>
<dbReference type="AlphaFoldDB" id="A0A5J4J3S5"/>
<reference evidence="1 2" key="1">
    <citation type="submission" date="2019-09" db="EMBL/GenBank/DDBJ databases">
        <title>Draft genome sequence of Bacillus sp. JC-7.</title>
        <authorList>
            <person name="Tanaka N."/>
            <person name="Shiwa Y."/>
            <person name="Fujita N."/>
            <person name="Tanasupawat S."/>
        </authorList>
    </citation>
    <scope>NUCLEOTIDE SEQUENCE [LARGE SCALE GENOMIC DNA]</scope>
    <source>
        <strain evidence="1 2">JC-7</strain>
    </source>
</reference>
<keyword evidence="2" id="KW-1185">Reference proteome</keyword>
<dbReference type="EMBL" id="BKZQ01000008">
    <property type="protein sequence ID" value="GER69626.1"/>
    <property type="molecule type" value="Genomic_DNA"/>
</dbReference>
<sequence length="56" mass="6745">MASKRCMYMRDKFYRNRLRGWAGFLIGEFVIYLPEKLQTIGFFVETFAKIVMIKET</sequence>
<evidence type="ECO:0000313" key="2">
    <source>
        <dbReference type="Proteomes" id="UP000391919"/>
    </source>
</evidence>
<evidence type="ECO:0000313" key="1">
    <source>
        <dbReference type="EMBL" id="GER69626.1"/>
    </source>
</evidence>
<proteinExistence type="predicted"/>
<accession>A0A5J4J3S5</accession>
<comment type="caution">
    <text evidence="1">The sequence shown here is derived from an EMBL/GenBank/DDBJ whole genome shotgun (WGS) entry which is preliminary data.</text>
</comment>
<name>A0A5J4J3S5_9BACI</name>
<dbReference type="Proteomes" id="UP000391919">
    <property type="component" value="Unassembled WGS sequence"/>
</dbReference>
<protein>
    <submittedName>
        <fullName evidence="1">Uncharacterized protein</fullName>
    </submittedName>
</protein>
<organism evidence="1 2">
    <name type="scientific">Weizmannia acidilactici</name>
    <dbReference type="NCBI Taxonomy" id="2607726"/>
    <lineage>
        <taxon>Bacteria</taxon>
        <taxon>Bacillati</taxon>
        <taxon>Bacillota</taxon>
        <taxon>Bacilli</taxon>
        <taxon>Bacillales</taxon>
        <taxon>Bacillaceae</taxon>
        <taxon>Heyndrickxia</taxon>
    </lineage>
</organism>